<dbReference type="AlphaFoldDB" id="A0AAQ3NHR2"/>
<gene>
    <name evidence="2" type="ORF">V8G54_014495</name>
</gene>
<reference evidence="2 3" key="1">
    <citation type="journal article" date="2023" name="Life. Sci Alliance">
        <title>Evolutionary insights into 3D genome organization and epigenetic landscape of Vigna mungo.</title>
        <authorList>
            <person name="Junaid A."/>
            <person name="Singh B."/>
            <person name="Bhatia S."/>
        </authorList>
    </citation>
    <scope>NUCLEOTIDE SEQUENCE [LARGE SCALE GENOMIC DNA]</scope>
    <source>
        <strain evidence="2">Urdbean</strain>
    </source>
</reference>
<sequence length="265" mass="28933">MNVEEDWRWPKRKRKDDHYIDLEATFQGDPSAEEINCQLPNDKVKHIDLSDTIMQGSAVSCQKMPWSQGNVKLEDTESSGKKLKTGFGGIYGSGGRDSFNDSFTSLGNDLGSCSSVEDKGCEEACDEKIIREDLGTMERTFFPVGTHNISNSLSVLNSLSTKGVGEYDKGFQDVIPNLELALGGKSKALPAPAAPKGMLPFLVGPVDRQNNRPDNLGDGQEDDGVAASLSLSLSFPSPNKEHKKPAELLPDGQRMDNSFFLFGRK</sequence>
<evidence type="ECO:0000256" key="1">
    <source>
        <dbReference type="SAM" id="MobiDB-lite"/>
    </source>
</evidence>
<feature type="region of interest" description="Disordered" evidence="1">
    <location>
        <begin position="200"/>
        <end position="253"/>
    </location>
</feature>
<name>A0AAQ3NHR2_VIGMU</name>
<dbReference type="EMBL" id="CP144696">
    <property type="protein sequence ID" value="WVZ09965.1"/>
    <property type="molecule type" value="Genomic_DNA"/>
</dbReference>
<accession>A0AAQ3NHR2</accession>
<dbReference type="Proteomes" id="UP001374535">
    <property type="component" value="Chromosome 5"/>
</dbReference>
<protein>
    <submittedName>
        <fullName evidence="2">Uncharacterized protein</fullName>
    </submittedName>
</protein>
<keyword evidence="3" id="KW-1185">Reference proteome</keyword>
<organism evidence="2 3">
    <name type="scientific">Vigna mungo</name>
    <name type="common">Black gram</name>
    <name type="synonym">Phaseolus mungo</name>
    <dbReference type="NCBI Taxonomy" id="3915"/>
    <lineage>
        <taxon>Eukaryota</taxon>
        <taxon>Viridiplantae</taxon>
        <taxon>Streptophyta</taxon>
        <taxon>Embryophyta</taxon>
        <taxon>Tracheophyta</taxon>
        <taxon>Spermatophyta</taxon>
        <taxon>Magnoliopsida</taxon>
        <taxon>eudicotyledons</taxon>
        <taxon>Gunneridae</taxon>
        <taxon>Pentapetalae</taxon>
        <taxon>rosids</taxon>
        <taxon>fabids</taxon>
        <taxon>Fabales</taxon>
        <taxon>Fabaceae</taxon>
        <taxon>Papilionoideae</taxon>
        <taxon>50 kb inversion clade</taxon>
        <taxon>NPAAA clade</taxon>
        <taxon>indigoferoid/millettioid clade</taxon>
        <taxon>Phaseoleae</taxon>
        <taxon>Vigna</taxon>
    </lineage>
</organism>
<proteinExistence type="predicted"/>
<evidence type="ECO:0000313" key="3">
    <source>
        <dbReference type="Proteomes" id="UP001374535"/>
    </source>
</evidence>
<evidence type="ECO:0000313" key="2">
    <source>
        <dbReference type="EMBL" id="WVZ09965.1"/>
    </source>
</evidence>